<keyword evidence="1" id="KW-0472">Membrane</keyword>
<sequence>MTRTVDPQGKTILKGGVLLVELGWIFGACFLFKKRNTSQDFRQAMSKKFPFILKDSYKCTEHVNVQNQRARSRKVAEQQELGI</sequence>
<organism evidence="2">
    <name type="scientific">Capra hircus</name>
    <name type="common">Goat</name>
    <dbReference type="NCBI Taxonomy" id="9925"/>
    <lineage>
        <taxon>Eukaryota</taxon>
        <taxon>Metazoa</taxon>
        <taxon>Chordata</taxon>
        <taxon>Craniata</taxon>
        <taxon>Vertebrata</taxon>
        <taxon>Euteleostomi</taxon>
        <taxon>Mammalia</taxon>
        <taxon>Eutheria</taxon>
        <taxon>Laurasiatheria</taxon>
        <taxon>Artiodactyla</taxon>
        <taxon>Ruminantia</taxon>
        <taxon>Pecora</taxon>
        <taxon>Bovidae</taxon>
        <taxon>Caprinae</taxon>
        <taxon>Capra</taxon>
    </lineage>
</organism>
<dbReference type="InterPro" id="IPR037764">
    <property type="entry name" value="CEBPZOS"/>
</dbReference>
<dbReference type="PANTHER" id="PTHR38001:SF1">
    <property type="entry name" value="PROTEIN CEBPZOS"/>
    <property type="match status" value="1"/>
</dbReference>
<feature type="transmembrane region" description="Helical" evidence="1">
    <location>
        <begin position="12"/>
        <end position="32"/>
    </location>
</feature>
<reference evidence="2" key="1">
    <citation type="submission" date="2019-03" db="EMBL/GenBank/DDBJ databases">
        <title>Genome sequencing and reference-guided assembly of Black Bengal Goat (Capra hircus).</title>
        <authorList>
            <person name="Siddiki A.Z."/>
            <person name="Baten A."/>
            <person name="Billah M."/>
            <person name="Alam M.A.U."/>
            <person name="Shawrob K.S.M."/>
            <person name="Saha S."/>
            <person name="Chowdhury M."/>
            <person name="Rahman A.H."/>
            <person name="Stear M."/>
            <person name="Miah G."/>
            <person name="Das G.B."/>
            <person name="Hossain M.M."/>
            <person name="Kumkum M."/>
            <person name="Islam M.S."/>
            <person name="Mollah A.M."/>
            <person name="Ahsan A."/>
            <person name="Tusar F."/>
            <person name="Khan M.K.I."/>
        </authorList>
    </citation>
    <scope>NUCLEOTIDE SEQUENCE [LARGE SCALE GENOMIC DNA]</scope>
</reference>
<dbReference type="PANTHER" id="PTHR38001">
    <property type="entry name" value="PROTEIN CEBPZOS"/>
    <property type="match status" value="1"/>
</dbReference>
<dbReference type="AlphaFoldDB" id="A0A8C2PF98"/>
<keyword evidence="1" id="KW-1133">Transmembrane helix</keyword>
<keyword evidence="1" id="KW-0812">Transmembrane</keyword>
<protein>
    <submittedName>
        <fullName evidence="2">Uncharacterized protein</fullName>
    </submittedName>
</protein>
<proteinExistence type="predicted"/>
<name>A0A8C2PF98_CAPHI</name>
<reference evidence="2" key="2">
    <citation type="submission" date="2025-08" db="UniProtKB">
        <authorList>
            <consortium name="Ensembl"/>
        </authorList>
    </citation>
    <scope>IDENTIFICATION</scope>
</reference>
<dbReference type="Ensembl" id="ENSCHIT00010027184.1">
    <property type="protein sequence ID" value="ENSCHIP00010019343.1"/>
    <property type="gene ID" value="ENSCHIG00010014205.1"/>
</dbReference>
<evidence type="ECO:0000256" key="1">
    <source>
        <dbReference type="SAM" id="Phobius"/>
    </source>
</evidence>
<evidence type="ECO:0000313" key="2">
    <source>
        <dbReference type="Ensembl" id="ENSCHIP00010019343.1"/>
    </source>
</evidence>
<accession>A0A8C2PF98</accession>